<evidence type="ECO:0000256" key="1">
    <source>
        <dbReference type="ARBA" id="ARBA00004651"/>
    </source>
</evidence>
<keyword evidence="3 6" id="KW-0812">Transmembrane</keyword>
<comment type="caution">
    <text evidence="7">The sequence shown here is derived from an EMBL/GenBank/DDBJ whole genome shotgun (WGS) entry which is preliminary data.</text>
</comment>
<dbReference type="InterPro" id="IPR010343">
    <property type="entry name" value="ArAE_1"/>
</dbReference>
<evidence type="ECO:0000256" key="5">
    <source>
        <dbReference type="ARBA" id="ARBA00023136"/>
    </source>
</evidence>
<reference evidence="7 8" key="1">
    <citation type="submission" date="2018-07" db="EMBL/GenBank/DDBJ databases">
        <title>Sequencing the genomes of 1000 actinobacteria strains.</title>
        <authorList>
            <person name="Klenk H.-P."/>
        </authorList>
    </citation>
    <scope>NUCLEOTIDE SEQUENCE [LARGE SCALE GENOMIC DNA]</scope>
    <source>
        <strain evidence="7 8">DSM 14442</strain>
    </source>
</reference>
<sequence length="382" mass="42746">MGDSHTVDRSQPELSLRDRLVERLNRPGVFTAVSQTIKSVIAATAAWWFSMFVLTTEMPFLAPWTALLTVHTTVYQSISRGLQTSVASVIGVGLSFVVGNYLGVNVWTYALALMVGLILARIRWIRDEGVAIATTGIFLLSSGFNDQEPLLLDRMLEVGVGVAIGIAVNFLVVPPLRDWQAAQHVDSINRRMGELLVDMADQMSQSWDTDNAEEWIEETRSMEEDTRTAWRLVQFAQESHRANPRTYLHRVRPSKNHHPPSATEEGAGYADILTRVDEGISHLRHLARTLRQATYVESAWNDRFRTEWVAIVRDCGQAIADPDAEVEPINDRLTTLSHELSDDHDLPQSAWPIYGSLITSVRHLAVIVDDVASSREAREPDA</sequence>
<dbReference type="Pfam" id="PF06081">
    <property type="entry name" value="ArAE_1"/>
    <property type="match status" value="1"/>
</dbReference>
<comment type="subcellular location">
    <subcellularLocation>
        <location evidence="1">Cell membrane</location>
        <topology evidence="1">Multi-pass membrane protein</topology>
    </subcellularLocation>
</comment>
<proteinExistence type="predicted"/>
<keyword evidence="5 6" id="KW-0472">Membrane</keyword>
<dbReference type="OrthoDB" id="3780377at2"/>
<evidence type="ECO:0000256" key="4">
    <source>
        <dbReference type="ARBA" id="ARBA00022989"/>
    </source>
</evidence>
<keyword evidence="2" id="KW-1003">Cell membrane</keyword>
<protein>
    <submittedName>
        <fullName evidence="7">Aromatic acid exporter family member 1</fullName>
    </submittedName>
</protein>
<evidence type="ECO:0000256" key="3">
    <source>
        <dbReference type="ARBA" id="ARBA00022692"/>
    </source>
</evidence>
<dbReference type="AlphaFoldDB" id="A0A3D9LCW7"/>
<dbReference type="GO" id="GO:0005886">
    <property type="term" value="C:plasma membrane"/>
    <property type="evidence" value="ECO:0007669"/>
    <property type="project" value="UniProtKB-SubCell"/>
</dbReference>
<dbReference type="RefSeq" id="WP_115933316.1">
    <property type="nucleotide sequence ID" value="NZ_QREH01000001.1"/>
</dbReference>
<keyword evidence="8" id="KW-1185">Reference proteome</keyword>
<accession>A0A3D9LCW7</accession>
<evidence type="ECO:0000256" key="2">
    <source>
        <dbReference type="ARBA" id="ARBA00022475"/>
    </source>
</evidence>
<name>A0A3D9LCW7_9MICC</name>
<feature type="transmembrane region" description="Helical" evidence="6">
    <location>
        <begin position="46"/>
        <end position="70"/>
    </location>
</feature>
<feature type="transmembrane region" description="Helical" evidence="6">
    <location>
        <begin position="82"/>
        <end position="100"/>
    </location>
</feature>
<evidence type="ECO:0000313" key="8">
    <source>
        <dbReference type="Proteomes" id="UP000256727"/>
    </source>
</evidence>
<organism evidence="7 8">
    <name type="scientific">Citricoccus muralis</name>
    <dbReference type="NCBI Taxonomy" id="169134"/>
    <lineage>
        <taxon>Bacteria</taxon>
        <taxon>Bacillati</taxon>
        <taxon>Actinomycetota</taxon>
        <taxon>Actinomycetes</taxon>
        <taxon>Micrococcales</taxon>
        <taxon>Micrococcaceae</taxon>
        <taxon>Citricoccus</taxon>
    </lineage>
</organism>
<evidence type="ECO:0000256" key="6">
    <source>
        <dbReference type="SAM" id="Phobius"/>
    </source>
</evidence>
<evidence type="ECO:0000313" key="7">
    <source>
        <dbReference type="EMBL" id="REE03720.1"/>
    </source>
</evidence>
<dbReference type="Proteomes" id="UP000256727">
    <property type="component" value="Unassembled WGS sequence"/>
</dbReference>
<keyword evidence="4 6" id="KW-1133">Transmembrane helix</keyword>
<dbReference type="EMBL" id="QREH01000001">
    <property type="protein sequence ID" value="REE03720.1"/>
    <property type="molecule type" value="Genomic_DNA"/>
</dbReference>
<gene>
    <name evidence="7" type="ORF">C8E99_1536</name>
</gene>